<reference evidence="2 3" key="1">
    <citation type="journal article" date="2018" name="Nat. Ecol. Evol.">
        <title>Pezizomycetes genomes reveal the molecular basis of ectomycorrhizal truffle lifestyle.</title>
        <authorList>
            <person name="Murat C."/>
            <person name="Payen T."/>
            <person name="Noel B."/>
            <person name="Kuo A."/>
            <person name="Morin E."/>
            <person name="Chen J."/>
            <person name="Kohler A."/>
            <person name="Krizsan K."/>
            <person name="Balestrini R."/>
            <person name="Da Silva C."/>
            <person name="Montanini B."/>
            <person name="Hainaut M."/>
            <person name="Levati E."/>
            <person name="Barry K.W."/>
            <person name="Belfiori B."/>
            <person name="Cichocki N."/>
            <person name="Clum A."/>
            <person name="Dockter R.B."/>
            <person name="Fauchery L."/>
            <person name="Guy J."/>
            <person name="Iotti M."/>
            <person name="Le Tacon F."/>
            <person name="Lindquist E.A."/>
            <person name="Lipzen A."/>
            <person name="Malagnac F."/>
            <person name="Mello A."/>
            <person name="Molinier V."/>
            <person name="Miyauchi S."/>
            <person name="Poulain J."/>
            <person name="Riccioni C."/>
            <person name="Rubini A."/>
            <person name="Sitrit Y."/>
            <person name="Splivallo R."/>
            <person name="Traeger S."/>
            <person name="Wang M."/>
            <person name="Zifcakova L."/>
            <person name="Wipf D."/>
            <person name="Zambonelli A."/>
            <person name="Paolocci F."/>
            <person name="Nowrousian M."/>
            <person name="Ottonello S."/>
            <person name="Baldrian P."/>
            <person name="Spatafora J.W."/>
            <person name="Henrissat B."/>
            <person name="Nagy L.G."/>
            <person name="Aury J.M."/>
            <person name="Wincker P."/>
            <person name="Grigoriev I.V."/>
            <person name="Bonfante P."/>
            <person name="Martin F.M."/>
        </authorList>
    </citation>
    <scope>NUCLEOTIDE SEQUENCE [LARGE SCALE GENOMIC DNA]</scope>
    <source>
        <strain evidence="2 3">ATCC MYA-4762</strain>
    </source>
</reference>
<dbReference type="EMBL" id="ML121530">
    <property type="protein sequence ID" value="RPB28117.1"/>
    <property type="molecule type" value="Genomic_DNA"/>
</dbReference>
<gene>
    <name evidence="2" type="ORF">L211DRAFT_891941</name>
</gene>
<feature type="transmembrane region" description="Helical" evidence="1">
    <location>
        <begin position="35"/>
        <end position="55"/>
    </location>
</feature>
<dbReference type="InParanoid" id="A0A3N4LZ20"/>
<dbReference type="Proteomes" id="UP000267821">
    <property type="component" value="Unassembled WGS sequence"/>
</dbReference>
<sequence>TRHLKGTYLLSLSLFPLGSFIFIFVYFCYNQALEGYLFAFLVFVSFGIVYIYFCYNQALEGYLFAFLVFVSFGIVYIYFCYNRALEEPQCFYLGKLPRFMTVIHWKHWSFLVRAVRGPTIFEYPRIKRR</sequence>
<keyword evidence="3" id="KW-1185">Reference proteome</keyword>
<evidence type="ECO:0000313" key="3">
    <source>
        <dbReference type="Proteomes" id="UP000267821"/>
    </source>
</evidence>
<name>A0A3N4LZ20_9PEZI</name>
<organism evidence="2 3">
    <name type="scientific">Terfezia boudieri ATCC MYA-4762</name>
    <dbReference type="NCBI Taxonomy" id="1051890"/>
    <lineage>
        <taxon>Eukaryota</taxon>
        <taxon>Fungi</taxon>
        <taxon>Dikarya</taxon>
        <taxon>Ascomycota</taxon>
        <taxon>Pezizomycotina</taxon>
        <taxon>Pezizomycetes</taxon>
        <taxon>Pezizales</taxon>
        <taxon>Pezizaceae</taxon>
        <taxon>Terfezia</taxon>
    </lineage>
</organism>
<evidence type="ECO:0000313" key="2">
    <source>
        <dbReference type="EMBL" id="RPB28117.1"/>
    </source>
</evidence>
<protein>
    <submittedName>
        <fullName evidence="2">Uncharacterized protein</fullName>
    </submittedName>
</protein>
<dbReference type="AlphaFoldDB" id="A0A3N4LZ20"/>
<keyword evidence="1" id="KW-1133">Transmembrane helix</keyword>
<keyword evidence="1" id="KW-0472">Membrane</keyword>
<accession>A0A3N4LZ20</accession>
<keyword evidence="1" id="KW-0812">Transmembrane</keyword>
<evidence type="ECO:0000256" key="1">
    <source>
        <dbReference type="SAM" id="Phobius"/>
    </source>
</evidence>
<feature type="transmembrane region" description="Helical" evidence="1">
    <location>
        <begin position="62"/>
        <end position="79"/>
    </location>
</feature>
<feature type="non-terminal residue" evidence="2">
    <location>
        <position position="1"/>
    </location>
</feature>
<feature type="transmembrane region" description="Helical" evidence="1">
    <location>
        <begin position="7"/>
        <end position="29"/>
    </location>
</feature>
<proteinExistence type="predicted"/>